<reference evidence="1 2" key="1">
    <citation type="submission" date="2014-01" db="EMBL/GenBank/DDBJ databases">
        <title>Complete genome sequence of ionizing-radiation resistance bacterium Hymenobacter swuensis DY53.</title>
        <authorList>
            <person name="Jung J.-H."/>
            <person name="Jeong S.-W."/>
            <person name="Joe M.-H."/>
            <person name="Cho y.-j."/>
            <person name="Kim M.-K."/>
            <person name="Lim S.-Y."/>
        </authorList>
    </citation>
    <scope>NUCLEOTIDE SEQUENCE [LARGE SCALE GENOMIC DNA]</scope>
    <source>
        <strain evidence="1 2">DY53</strain>
    </source>
</reference>
<sequence>MKEFFMLRKGVLLKLVFGALLVLSGCIEPFEPEVEVSKAGFLVVDGSLNGAGRSTIRLSRTTALRSSAKAQVESKARVYMEEEGGQQYLLPETVAGTYVSAAVALPPGTRVRLHFTTAGQREYVSDYTELKATPPIDSVTWKAGSRGVQIAVNAHDDTQQSRFYRWDYTETWEFTSAYKSVVEYRNRAFYPRAENIYNCWGTEEATAIKLGTTSKLGQDVVSEQPLTLLPPTSVKLRYRYSILVRQYALSSSEYSYWEALRKNTETQGNLFDPLPTQLTGNVHAVVDAGEQVIGFIGAQSVTEKRIFIGTRQLPQTWVFDTGYETCMTDTIPRPNPPLPPPPPPPTEAQALDYFDSGLPFPIDVLHFATSPRNFYLYSTADCVDCRRRGTNVKPSFW</sequence>
<dbReference type="AlphaFoldDB" id="W8F4D8"/>
<dbReference type="Pfam" id="PF14054">
    <property type="entry name" value="DUF4249"/>
    <property type="match status" value="1"/>
</dbReference>
<proteinExistence type="predicted"/>
<dbReference type="InterPro" id="IPR025345">
    <property type="entry name" value="DUF4249"/>
</dbReference>
<organism evidence="1 2">
    <name type="scientific">Hymenobacter swuensis DY53</name>
    <dbReference type="NCBI Taxonomy" id="1227739"/>
    <lineage>
        <taxon>Bacteria</taxon>
        <taxon>Pseudomonadati</taxon>
        <taxon>Bacteroidota</taxon>
        <taxon>Cytophagia</taxon>
        <taxon>Cytophagales</taxon>
        <taxon>Hymenobacteraceae</taxon>
        <taxon>Hymenobacter</taxon>
    </lineage>
</organism>
<accession>W8F4D8</accession>
<evidence type="ECO:0000313" key="1">
    <source>
        <dbReference type="EMBL" id="AHJ98887.1"/>
    </source>
</evidence>
<dbReference type="STRING" id="1227739.Hsw_3292"/>
<dbReference type="Proteomes" id="UP000019423">
    <property type="component" value="Chromosome"/>
</dbReference>
<dbReference type="PATRIC" id="fig|1227739.3.peg.3458"/>
<evidence type="ECO:0000313" key="2">
    <source>
        <dbReference type="Proteomes" id="UP000019423"/>
    </source>
</evidence>
<dbReference type="EMBL" id="CP007145">
    <property type="protein sequence ID" value="AHJ98887.1"/>
    <property type="molecule type" value="Genomic_DNA"/>
</dbReference>
<dbReference type="HOGENOM" id="CLU_056928_1_0_10"/>
<evidence type="ECO:0008006" key="3">
    <source>
        <dbReference type="Google" id="ProtNLM"/>
    </source>
</evidence>
<keyword evidence="2" id="KW-1185">Reference proteome</keyword>
<dbReference type="eggNOG" id="ENOG502Z8B7">
    <property type="taxonomic scope" value="Bacteria"/>
</dbReference>
<protein>
    <recommendedName>
        <fullName evidence="3">DUF4249 domain-containing protein</fullName>
    </recommendedName>
</protein>
<dbReference type="PROSITE" id="PS51257">
    <property type="entry name" value="PROKAR_LIPOPROTEIN"/>
    <property type="match status" value="1"/>
</dbReference>
<dbReference type="KEGG" id="hsw:Hsw_3292"/>
<gene>
    <name evidence="1" type="ORF">Hsw_3292</name>
</gene>
<name>W8F4D8_9BACT</name>